<evidence type="ECO:0000256" key="1">
    <source>
        <dbReference type="ARBA" id="ARBA00022574"/>
    </source>
</evidence>
<dbReference type="InterPro" id="IPR007111">
    <property type="entry name" value="NACHT_NTPase"/>
</dbReference>
<dbReference type="Gene3D" id="2.160.20.80">
    <property type="entry name" value="E3 ubiquitin-protein ligase SopA"/>
    <property type="match status" value="1"/>
</dbReference>
<dbReference type="GO" id="GO:1990234">
    <property type="term" value="C:transferase complex"/>
    <property type="evidence" value="ECO:0007669"/>
    <property type="project" value="UniProtKB-ARBA"/>
</dbReference>
<evidence type="ECO:0000256" key="4">
    <source>
        <dbReference type="SAM" id="MobiDB-lite"/>
    </source>
</evidence>
<dbReference type="Gene3D" id="3.40.50.300">
    <property type="entry name" value="P-loop containing nucleotide triphosphate hydrolases"/>
    <property type="match status" value="1"/>
</dbReference>
<feature type="repeat" description="WD" evidence="3">
    <location>
        <begin position="741"/>
        <end position="782"/>
    </location>
</feature>
<dbReference type="InterPro" id="IPR036322">
    <property type="entry name" value="WD40_repeat_dom_sf"/>
</dbReference>
<feature type="repeat" description="WD" evidence="3">
    <location>
        <begin position="657"/>
        <end position="698"/>
    </location>
</feature>
<dbReference type="Gene3D" id="2.130.10.10">
    <property type="entry name" value="YVTN repeat-like/Quinoprotein amine dehydrogenase"/>
    <property type="match status" value="2"/>
</dbReference>
<dbReference type="InterPro" id="IPR019775">
    <property type="entry name" value="WD40_repeat_CS"/>
</dbReference>
<dbReference type="InterPro" id="IPR015943">
    <property type="entry name" value="WD40/YVTN_repeat-like_dom_sf"/>
</dbReference>
<accession>A0A9P6MUK8</accession>
<dbReference type="PROSITE" id="PS00678">
    <property type="entry name" value="WD_REPEATS_1"/>
    <property type="match status" value="3"/>
</dbReference>
<dbReference type="Pfam" id="PF05729">
    <property type="entry name" value="NACHT"/>
    <property type="match status" value="1"/>
</dbReference>
<name>A0A9P6MUK8_9FUNG</name>
<feature type="repeat" description="WD" evidence="3">
    <location>
        <begin position="699"/>
        <end position="740"/>
    </location>
</feature>
<dbReference type="InterPro" id="IPR020472">
    <property type="entry name" value="WD40_PAC1"/>
</dbReference>
<dbReference type="InterPro" id="IPR025662">
    <property type="entry name" value="Sigma_54_int_dom_ATP-bd_1"/>
</dbReference>
<dbReference type="AlphaFoldDB" id="A0A9P6MUK8"/>
<keyword evidence="7" id="KW-1185">Reference proteome</keyword>
<evidence type="ECO:0000313" key="6">
    <source>
        <dbReference type="EMBL" id="KAG0012838.1"/>
    </source>
</evidence>
<protein>
    <recommendedName>
        <fullName evidence="5">NACHT domain-containing protein</fullName>
    </recommendedName>
</protein>
<feature type="domain" description="NACHT" evidence="5">
    <location>
        <begin position="71"/>
        <end position="228"/>
    </location>
</feature>
<keyword evidence="2" id="KW-0677">Repeat</keyword>
<proteinExistence type="predicted"/>
<dbReference type="SMART" id="SM00320">
    <property type="entry name" value="WD40"/>
    <property type="match status" value="3"/>
</dbReference>
<dbReference type="PROSITE" id="PS50294">
    <property type="entry name" value="WD_REPEATS_REGION"/>
    <property type="match status" value="3"/>
</dbReference>
<evidence type="ECO:0000256" key="3">
    <source>
        <dbReference type="PROSITE-ProRule" id="PRU00221"/>
    </source>
</evidence>
<dbReference type="PANTHER" id="PTHR22847">
    <property type="entry name" value="WD40 REPEAT PROTEIN"/>
    <property type="match status" value="1"/>
</dbReference>
<evidence type="ECO:0000313" key="7">
    <source>
        <dbReference type="Proteomes" id="UP000703661"/>
    </source>
</evidence>
<evidence type="ECO:0000256" key="2">
    <source>
        <dbReference type="ARBA" id="ARBA00022737"/>
    </source>
</evidence>
<dbReference type="Pfam" id="PF00400">
    <property type="entry name" value="WD40"/>
    <property type="match status" value="3"/>
</dbReference>
<keyword evidence="1 3" id="KW-0853">WD repeat</keyword>
<comment type="caution">
    <text evidence="6">The sequence shown here is derived from an EMBL/GenBank/DDBJ whole genome shotgun (WGS) entry which is preliminary data.</text>
</comment>
<dbReference type="EMBL" id="JAAAID010000927">
    <property type="protein sequence ID" value="KAG0012838.1"/>
    <property type="molecule type" value="Genomic_DNA"/>
</dbReference>
<dbReference type="Pfam" id="PF00805">
    <property type="entry name" value="Pentapeptide"/>
    <property type="match status" value="1"/>
</dbReference>
<dbReference type="PROSITE" id="PS50082">
    <property type="entry name" value="WD_REPEATS_2"/>
    <property type="match status" value="3"/>
</dbReference>
<evidence type="ECO:0000259" key="5">
    <source>
        <dbReference type="Pfam" id="PF05729"/>
    </source>
</evidence>
<dbReference type="InterPro" id="IPR027417">
    <property type="entry name" value="P-loop_NTPase"/>
</dbReference>
<dbReference type="Proteomes" id="UP000703661">
    <property type="component" value="Unassembled WGS sequence"/>
</dbReference>
<dbReference type="PRINTS" id="PR00320">
    <property type="entry name" value="GPROTEINBRPT"/>
</dbReference>
<dbReference type="PROSITE" id="PS00675">
    <property type="entry name" value="SIGMA54_INTERACT_1"/>
    <property type="match status" value="1"/>
</dbReference>
<feature type="non-terminal residue" evidence="6">
    <location>
        <position position="789"/>
    </location>
</feature>
<organism evidence="6 7">
    <name type="scientific">Entomortierella chlamydospora</name>
    <dbReference type="NCBI Taxonomy" id="101097"/>
    <lineage>
        <taxon>Eukaryota</taxon>
        <taxon>Fungi</taxon>
        <taxon>Fungi incertae sedis</taxon>
        <taxon>Mucoromycota</taxon>
        <taxon>Mortierellomycotina</taxon>
        <taxon>Mortierellomycetes</taxon>
        <taxon>Mortierellales</taxon>
        <taxon>Mortierellaceae</taxon>
        <taxon>Entomortierella</taxon>
    </lineage>
</organism>
<dbReference type="InterPro" id="IPR001680">
    <property type="entry name" value="WD40_rpt"/>
</dbReference>
<gene>
    <name evidence="6" type="ORF">BGZ80_011478</name>
</gene>
<reference evidence="6" key="1">
    <citation type="journal article" date="2020" name="Fungal Divers.">
        <title>Resolving the Mortierellaceae phylogeny through synthesis of multi-gene phylogenetics and phylogenomics.</title>
        <authorList>
            <person name="Vandepol N."/>
            <person name="Liber J."/>
            <person name="Desiro A."/>
            <person name="Na H."/>
            <person name="Kennedy M."/>
            <person name="Barry K."/>
            <person name="Grigoriev I.V."/>
            <person name="Miller A.N."/>
            <person name="O'Donnell K."/>
            <person name="Stajich J.E."/>
            <person name="Bonito G."/>
        </authorList>
    </citation>
    <scope>NUCLEOTIDE SEQUENCE</scope>
    <source>
        <strain evidence="6">NRRL 2769</strain>
    </source>
</reference>
<dbReference type="SUPFAM" id="SSF50978">
    <property type="entry name" value="WD40 repeat-like"/>
    <property type="match status" value="1"/>
</dbReference>
<dbReference type="CDD" id="cd00200">
    <property type="entry name" value="WD40"/>
    <property type="match status" value="1"/>
</dbReference>
<feature type="region of interest" description="Disordered" evidence="4">
    <location>
        <begin position="407"/>
        <end position="426"/>
    </location>
</feature>
<dbReference type="PANTHER" id="PTHR22847:SF637">
    <property type="entry name" value="WD REPEAT DOMAIN 5B"/>
    <property type="match status" value="1"/>
</dbReference>
<dbReference type="InterPro" id="IPR001646">
    <property type="entry name" value="5peptide_repeat"/>
</dbReference>
<sequence>MLPMPPGSLLLDSVQNKPDVKAFLLQLRQERLQEYDPDVYISPRARVNRSATETFDLRSTVQEFLDRDKKVFLILGDSGAGKSTFNRALEIDLWHRYNKADRKIPLFIHLPAIKDLERDLVAARLRQANFTENQIRKLKQHHEFILICDGYDECQQTRNLYTSNRLNQLGEWRAQMVISCRTEYTSAEYKNFFQPTDRNSRGNWELFHEAVIAPFSKDQIQDYIDQYVISRKSLWKTEDYRRALEQIPNLKDLVTNPFLLKLALEVLPQLLETNSEFSKARITRIKLYDEFVAQWIERSQKRLLDMDLSPRHKEAFRILSDSSFIQLSITYLKDLATEIYNNHGGNPVVEYSEYRDNKTWKKSFFSHNNGKNLLREAIPLVRNIDQYRFVHKSVLEYGLSLAVFDPSSCTRDSNQEPRSSRRGSAGSVLSFEAPTLKEDLTTAIEQSLLDSPFGTKSFVDEPSILQFLGERTQQQPVFKEQLLAVIERSRTEKTARIAAANAITVLVRAGVQFNGADLRDVKIPRADLSYGVFDSARLDGADLRKTKLHNIWLRNANLSGAEMTGAQFGELQFLQEEDIVEQCEYWHGGKTLAVRLRNGCFYLYDTSSWEKIKEFGAFDDQSGFFMFSETSDRIAYNGDGLILRLVDVKTGNCFQTLKGHTKSSNSVAYSPCGSKVASGSGDRTARVWNVETGECIHVLEGHDDIVYSLAYSPSGKEIASASFDRTLRLWDVETGECIHVLQGHIGQVYDVVYSPNGGQIASAGADGTVRLWDIKTGTCISNLQGHIGG</sequence>
<dbReference type="SUPFAM" id="SSF141571">
    <property type="entry name" value="Pentapeptide repeat-like"/>
    <property type="match status" value="1"/>
</dbReference>